<dbReference type="RefSeq" id="WP_012934863.1">
    <property type="nucleotide sequence ID" value="NC_013739.1"/>
</dbReference>
<dbReference type="InterPro" id="IPR032710">
    <property type="entry name" value="NTF2-like_dom_sf"/>
</dbReference>
<sequence length="113" mass="12468">MTLVQELSAIERELAAGDGDTYRRRLTDDAVVIVPGMRLDKAECAAAMDDSQGWDAVAFEQERAVALDATAALLTYRFDGARGSVRYTALMSSVYVRREGAWLMALHQQTPLE</sequence>
<dbReference type="EMBL" id="CP001854">
    <property type="protein sequence ID" value="ADB51812.1"/>
    <property type="molecule type" value="Genomic_DNA"/>
</dbReference>
<dbReference type="InterPro" id="IPR027843">
    <property type="entry name" value="DUF4440"/>
</dbReference>
<evidence type="ECO:0000313" key="3">
    <source>
        <dbReference type="Proteomes" id="UP000008229"/>
    </source>
</evidence>
<dbReference type="Pfam" id="PF14534">
    <property type="entry name" value="DUF4440"/>
    <property type="match status" value="1"/>
</dbReference>
<dbReference type="STRING" id="469383.Cwoe_3394"/>
<evidence type="ECO:0000313" key="2">
    <source>
        <dbReference type="EMBL" id="ADB51812.1"/>
    </source>
</evidence>
<dbReference type="Proteomes" id="UP000008229">
    <property type="component" value="Chromosome"/>
</dbReference>
<feature type="domain" description="DUF4440" evidence="1">
    <location>
        <begin position="9"/>
        <end position="104"/>
    </location>
</feature>
<reference evidence="3" key="2">
    <citation type="submission" date="2010-01" db="EMBL/GenBank/DDBJ databases">
        <title>The complete genome of Conexibacter woesei DSM 14684.</title>
        <authorList>
            <consortium name="US DOE Joint Genome Institute (JGI-PGF)"/>
            <person name="Lucas S."/>
            <person name="Copeland A."/>
            <person name="Lapidus A."/>
            <person name="Glavina del Rio T."/>
            <person name="Dalin E."/>
            <person name="Tice H."/>
            <person name="Bruce D."/>
            <person name="Goodwin L."/>
            <person name="Pitluck S."/>
            <person name="Kyrpides N."/>
            <person name="Mavromatis K."/>
            <person name="Ivanova N."/>
            <person name="Mikhailova N."/>
            <person name="Chertkov O."/>
            <person name="Brettin T."/>
            <person name="Detter J.C."/>
            <person name="Han C."/>
            <person name="Larimer F."/>
            <person name="Land M."/>
            <person name="Hauser L."/>
            <person name="Markowitz V."/>
            <person name="Cheng J.-F."/>
            <person name="Hugenholtz P."/>
            <person name="Woyke T."/>
            <person name="Wu D."/>
            <person name="Pukall R."/>
            <person name="Steenblock K."/>
            <person name="Schneider S."/>
            <person name="Klenk H.-P."/>
            <person name="Eisen J.A."/>
        </authorList>
    </citation>
    <scope>NUCLEOTIDE SEQUENCE [LARGE SCALE GENOMIC DNA]</scope>
    <source>
        <strain evidence="3">DSM 14684 / CIP 108061 / JCM 11494 / NBRC 100937 / ID131577</strain>
    </source>
</reference>
<dbReference type="SUPFAM" id="SSF54427">
    <property type="entry name" value="NTF2-like"/>
    <property type="match status" value="1"/>
</dbReference>
<reference evidence="2 3" key="1">
    <citation type="journal article" date="2010" name="Stand. Genomic Sci.">
        <title>Complete genome sequence of Conexibacter woesei type strain (ID131577).</title>
        <authorList>
            <person name="Pukall R."/>
            <person name="Lapidus A."/>
            <person name="Glavina Del Rio T."/>
            <person name="Copeland A."/>
            <person name="Tice H."/>
            <person name="Cheng J.-F."/>
            <person name="Lucas S."/>
            <person name="Chen F."/>
            <person name="Nolan M."/>
            <person name="Bruce D."/>
            <person name="Goodwin L."/>
            <person name="Pitluck S."/>
            <person name="Mavromatis K."/>
            <person name="Ivanova N."/>
            <person name="Ovchinnikova G."/>
            <person name="Pati A."/>
            <person name="Chen A."/>
            <person name="Palaniappan K."/>
            <person name="Land M."/>
            <person name="Hauser L."/>
            <person name="Chang Y.-J."/>
            <person name="Jeffries C.D."/>
            <person name="Chain P."/>
            <person name="Meincke L."/>
            <person name="Sims D."/>
            <person name="Brettin T."/>
            <person name="Detter J.C."/>
            <person name="Rohde M."/>
            <person name="Goeker M."/>
            <person name="Bristow J."/>
            <person name="Eisen J.A."/>
            <person name="Markowitz V."/>
            <person name="Kyrpides N.C."/>
            <person name="Klenk H.-P."/>
            <person name="Hugenholtz P."/>
        </authorList>
    </citation>
    <scope>NUCLEOTIDE SEQUENCE [LARGE SCALE GENOMIC DNA]</scope>
    <source>
        <strain evidence="3">DSM 14684 / CIP 108061 / JCM 11494 / NBRC 100937 / ID131577</strain>
    </source>
</reference>
<protein>
    <recommendedName>
        <fullName evidence="1">DUF4440 domain-containing protein</fullName>
    </recommendedName>
</protein>
<dbReference type="HOGENOM" id="CLU_2131868_0_0_11"/>
<accession>D3EZ47</accession>
<dbReference type="OrthoDB" id="582586at2"/>
<keyword evidence="3" id="KW-1185">Reference proteome</keyword>
<evidence type="ECO:0000259" key="1">
    <source>
        <dbReference type="Pfam" id="PF14534"/>
    </source>
</evidence>
<name>D3EZ47_CONWI</name>
<gene>
    <name evidence="2" type="ordered locus">Cwoe_3394</name>
</gene>
<dbReference type="AlphaFoldDB" id="D3EZ47"/>
<proteinExistence type="predicted"/>
<dbReference type="Gene3D" id="3.10.450.50">
    <property type="match status" value="1"/>
</dbReference>
<dbReference type="KEGG" id="cwo:Cwoe_3394"/>
<organism evidence="2 3">
    <name type="scientific">Conexibacter woesei (strain DSM 14684 / CCUG 47730 / CIP 108061 / JCM 11494 / NBRC 100937 / ID131577)</name>
    <dbReference type="NCBI Taxonomy" id="469383"/>
    <lineage>
        <taxon>Bacteria</taxon>
        <taxon>Bacillati</taxon>
        <taxon>Actinomycetota</taxon>
        <taxon>Thermoleophilia</taxon>
        <taxon>Solirubrobacterales</taxon>
        <taxon>Conexibacteraceae</taxon>
        <taxon>Conexibacter</taxon>
    </lineage>
</organism>